<evidence type="ECO:0000313" key="2">
    <source>
        <dbReference type="EMBL" id="MCQ8185089.1"/>
    </source>
</evidence>
<comment type="caution">
    <text evidence="2">The sequence shown here is derived from an EMBL/GenBank/DDBJ whole genome shotgun (WGS) entry which is preliminary data.</text>
</comment>
<proteinExistence type="predicted"/>
<keyword evidence="3" id="KW-1185">Reference proteome</keyword>
<sequence>MSQTLFLSETVSAAAGEGAMAKGSGLFGRKGRFKPSAPEILGALMQPGEVTVCLPPFATQCRTLSVRAQIGRRVTQNDLADAIQAALGRAGEPSMAVVSAEPSRILLDREPITGSPVGQAAQEMVVEVAAFLSKLSFLTELEAVLAEAQLELSGVIACEEALGAAVKEGLIDAPVILLDGFAAKAVALEGSAAAASVLTAYGPAHVTQDLATTFSLGPEEAAALSKRAVLGRLPKEEGKAALVAGARLEEIANEVVEAARRAGFLSDRAIVLGLPISPPVEAAFEMSGVTVRAPGLALEKTDPSILSLAKGAGLIGAGSAGRTAATAMQLAEPSRREGILDWLRRNF</sequence>
<name>A0A9X2L8J1_9PROT</name>
<dbReference type="SMART" id="SM00842">
    <property type="entry name" value="FtsA"/>
    <property type="match status" value="1"/>
</dbReference>
<feature type="domain" description="SHS2" evidence="1">
    <location>
        <begin position="8"/>
        <end position="166"/>
    </location>
</feature>
<reference evidence="2" key="1">
    <citation type="submission" date="2022-07" db="EMBL/GenBank/DDBJ databases">
        <title>Parvularcula maris sp. nov., an algicidal bacterium isolated from seawater.</title>
        <authorList>
            <person name="Li F."/>
        </authorList>
    </citation>
    <scope>NUCLEOTIDE SEQUENCE</scope>
    <source>
        <strain evidence="2">BGMRC 0090</strain>
    </source>
</reference>
<dbReference type="Proteomes" id="UP001142610">
    <property type="component" value="Unassembled WGS sequence"/>
</dbReference>
<accession>A0A9X2L8J1</accession>
<evidence type="ECO:0000313" key="3">
    <source>
        <dbReference type="Proteomes" id="UP001142610"/>
    </source>
</evidence>
<dbReference type="AlphaFoldDB" id="A0A9X2L8J1"/>
<gene>
    <name evidence="2" type="ORF">NOG11_06760</name>
</gene>
<dbReference type="GO" id="GO:0051301">
    <property type="term" value="P:cell division"/>
    <property type="evidence" value="ECO:0007669"/>
    <property type="project" value="InterPro"/>
</dbReference>
<protein>
    <recommendedName>
        <fullName evidence="1">SHS2 domain-containing protein</fullName>
    </recommendedName>
</protein>
<evidence type="ECO:0000259" key="1">
    <source>
        <dbReference type="SMART" id="SM00842"/>
    </source>
</evidence>
<dbReference type="InterPro" id="IPR043129">
    <property type="entry name" value="ATPase_NBD"/>
</dbReference>
<dbReference type="EMBL" id="JANIBC010000003">
    <property type="protein sequence ID" value="MCQ8185089.1"/>
    <property type="molecule type" value="Genomic_DNA"/>
</dbReference>
<organism evidence="2 3">
    <name type="scientific">Parvularcula maris</name>
    <dbReference type="NCBI Taxonomy" id="2965077"/>
    <lineage>
        <taxon>Bacteria</taxon>
        <taxon>Pseudomonadati</taxon>
        <taxon>Pseudomonadota</taxon>
        <taxon>Alphaproteobacteria</taxon>
        <taxon>Parvularculales</taxon>
        <taxon>Parvularculaceae</taxon>
        <taxon>Parvularcula</taxon>
    </lineage>
</organism>
<dbReference type="RefSeq" id="WP_256618950.1">
    <property type="nucleotide sequence ID" value="NZ_JANIBC010000003.1"/>
</dbReference>
<dbReference type="InterPro" id="IPR003494">
    <property type="entry name" value="SHS2_FtsA"/>
</dbReference>
<dbReference type="SUPFAM" id="SSF53067">
    <property type="entry name" value="Actin-like ATPase domain"/>
    <property type="match status" value="1"/>
</dbReference>